<keyword evidence="4" id="KW-0325">Glycoprotein</keyword>
<evidence type="ECO:0000313" key="7">
    <source>
        <dbReference type="EMBL" id="GFR98083.1"/>
    </source>
</evidence>
<dbReference type="InterPro" id="IPR050350">
    <property type="entry name" value="Compl-Cell_Adhes-Reg"/>
</dbReference>
<feature type="domain" description="Sushi" evidence="6">
    <location>
        <begin position="501"/>
        <end position="562"/>
    </location>
</feature>
<comment type="caution">
    <text evidence="7">The sequence shown here is derived from an EMBL/GenBank/DDBJ whole genome shotgun (WGS) entry which is preliminary data.</text>
</comment>
<feature type="disulfide bond" evidence="5">
    <location>
        <begin position="777"/>
        <end position="804"/>
    </location>
</feature>
<dbReference type="Gene3D" id="2.10.70.10">
    <property type="entry name" value="Complement Module, domain 1"/>
    <property type="match status" value="14"/>
</dbReference>
<dbReference type="PROSITE" id="PS50923">
    <property type="entry name" value="SUSHI"/>
    <property type="match status" value="14"/>
</dbReference>
<dbReference type="InterPro" id="IPR035976">
    <property type="entry name" value="Sushi/SCR/CCP_sf"/>
</dbReference>
<dbReference type="InterPro" id="IPR000436">
    <property type="entry name" value="Sushi_SCR_CCP_dom"/>
</dbReference>
<keyword evidence="1 5" id="KW-0768">Sushi</keyword>
<dbReference type="Pfam" id="PF00084">
    <property type="entry name" value="Sushi"/>
    <property type="match status" value="14"/>
</dbReference>
<dbReference type="CDD" id="cd00033">
    <property type="entry name" value="CCP"/>
    <property type="match status" value="11"/>
</dbReference>
<sequence length="1280" mass="137371">MNYTATTFGESVTVFCLPGFYPLTGLTLTCDETGNWTGDDLSCDLVNCGNPPSVYKAVAHYVATSWNAEARYECEDVTVGEDEDNSTSTCQEDGEWSPVAIQCIPVTCGAAPFIDNSNLTYIKSGDGEFEAIYTCHTGYVFDTRSTKQVCSLKQNVRKWRPDNGDGIRCVGVPCGAAPSVHHATVAESGRHFPAQASYTCEDGYVLTSAVSVRTCNEDGNWTTEDVTCDRPTCGMPTIPDHAVVSQGVKLQESYKHGDSVAYLCEDGHVTAPASSDDIWRWKNGNLTCLEGNWTMAEPNALCIACNIPPDVPHATWEIAKEKPFRVVYTCGTGYNSTADSDNTITCLETLWAWSGIGDIRCDLVDCGEPPAPGNGTVSTSGTKYNDTATYSCDYGHKAASGNSERQCGSEGTWSGSELECEIWNCEPPPDLAGGTAHHTSLRLNSTATYTCDPGRGFLEVSAVGNVSNTFAQSIDVVCNDQRVWMSISTQELIGSLECVEIQCSSALTIPNARPVNVSSGSILVNTTVQYECLGGFKHRGLDPEIMCKDDGTWSFPFFECLRTNCGPPPPIRYAAVSVDRDAIVGSKALYTCDNGYELVGNQTTRTCESDGLWSREFIECVPAGQKNCGDPPTLHAMATVDVHSLENTWTAVYTCAEGYQHAWSNTFDCSSPLFYWIAAPVIKCGLADCGDPPPVEHADAFHTHTTVGSLVIYRCHVDYVHVGDATKKCTSQGSWPTEPVVECVVPGTVSCGSPPDIMNSKRVYASTSVGSVATYTCDEGFTGSQFNAVCGADGEWTLRDPSSCSSVACGTVPSVQNSATSHPSGTTYGDVVVYKCAEGYKHTGTSLKTCEANGLWSPDIVECVPESSTVCGDPPRKDGAIVSYTSRVEGARATYSCDGNDFHSLCSQDGQWSNPSVTCERINCDLPTAIPNSEIVLTPKNMPSGRSVVHSCNPGFTSSTKAPLVSTCMKDGTWSPPEGTCEAVSIVVNEICERRLPHVPNGNPVSQNPVGHVGSILKYVCDAGYFPLPSSANFAHTCLSGPRWSSRPLMCYPGLCITTSAPVIANAEYVGLISQESITGGSTSVLLGSYNCSAGYTTDPAQPATVASSTSPAITVACDSSSGWADVTEAWTQRCQPVDCGNLELTEKYKATSANYNSTYTSQVEISCRSPWFQSIHDSAANKYVVCDATGHWSFEDTVLSCSPCDQTIQLPNGTLQIYANRLSQYAASASVRCDEEHYLIGPNTVQCDSINGTPKWRGLNESRCVKNVWSNIQVLSLQY</sequence>
<accession>A0AAV4HJL7</accession>
<organism evidence="7 8">
    <name type="scientific">Elysia marginata</name>
    <dbReference type="NCBI Taxonomy" id="1093978"/>
    <lineage>
        <taxon>Eukaryota</taxon>
        <taxon>Metazoa</taxon>
        <taxon>Spiralia</taxon>
        <taxon>Lophotrochozoa</taxon>
        <taxon>Mollusca</taxon>
        <taxon>Gastropoda</taxon>
        <taxon>Heterobranchia</taxon>
        <taxon>Euthyneura</taxon>
        <taxon>Panpulmonata</taxon>
        <taxon>Sacoglossa</taxon>
        <taxon>Placobranchoidea</taxon>
        <taxon>Plakobranchidae</taxon>
        <taxon>Elysia</taxon>
    </lineage>
</organism>
<feature type="domain" description="Sushi" evidence="6">
    <location>
        <begin position="869"/>
        <end position="921"/>
    </location>
</feature>
<proteinExistence type="predicted"/>
<feature type="domain" description="Sushi" evidence="6">
    <location>
        <begin position="1"/>
        <end position="45"/>
    </location>
</feature>
<evidence type="ECO:0000256" key="4">
    <source>
        <dbReference type="ARBA" id="ARBA00023180"/>
    </source>
</evidence>
<evidence type="ECO:0000256" key="2">
    <source>
        <dbReference type="ARBA" id="ARBA00022737"/>
    </source>
</evidence>
<name>A0AAV4HJL7_9GAST</name>
<comment type="caution">
    <text evidence="5">Lacks conserved residue(s) required for the propagation of feature annotation.</text>
</comment>
<keyword evidence="8" id="KW-1185">Reference proteome</keyword>
<evidence type="ECO:0000259" key="6">
    <source>
        <dbReference type="PROSITE" id="PS50923"/>
    </source>
</evidence>
<evidence type="ECO:0000313" key="8">
    <source>
        <dbReference type="Proteomes" id="UP000762676"/>
    </source>
</evidence>
<keyword evidence="3 5" id="KW-1015">Disulfide bond</keyword>
<feature type="domain" description="Sushi" evidence="6">
    <location>
        <begin position="749"/>
        <end position="806"/>
    </location>
</feature>
<evidence type="ECO:0000256" key="5">
    <source>
        <dbReference type="PROSITE-ProRule" id="PRU00302"/>
    </source>
</evidence>
<feature type="domain" description="Sushi" evidence="6">
    <location>
        <begin position="563"/>
        <end position="622"/>
    </location>
</feature>
<feature type="disulfide bond" evidence="5">
    <location>
        <begin position="1205"/>
        <end position="1248"/>
    </location>
</feature>
<feature type="domain" description="Sushi" evidence="6">
    <location>
        <begin position="46"/>
        <end position="105"/>
    </location>
</feature>
<reference evidence="7 8" key="1">
    <citation type="journal article" date="2021" name="Elife">
        <title>Chloroplast acquisition without the gene transfer in kleptoplastic sea slugs, Plakobranchus ocellatus.</title>
        <authorList>
            <person name="Maeda T."/>
            <person name="Takahashi S."/>
            <person name="Yoshida T."/>
            <person name="Shimamura S."/>
            <person name="Takaki Y."/>
            <person name="Nagai Y."/>
            <person name="Toyoda A."/>
            <person name="Suzuki Y."/>
            <person name="Arimoto A."/>
            <person name="Ishii H."/>
            <person name="Satoh N."/>
            <person name="Nishiyama T."/>
            <person name="Hasebe M."/>
            <person name="Maruyama T."/>
            <person name="Minagawa J."/>
            <person name="Obokata J."/>
            <person name="Shigenobu S."/>
        </authorList>
    </citation>
    <scope>NUCLEOTIDE SEQUENCE [LARGE SCALE GENOMIC DNA]</scope>
</reference>
<dbReference type="EMBL" id="BMAT01012722">
    <property type="protein sequence ID" value="GFR98083.1"/>
    <property type="molecule type" value="Genomic_DNA"/>
</dbReference>
<feature type="domain" description="Sushi" evidence="6">
    <location>
        <begin position="1203"/>
        <end position="1267"/>
    </location>
</feature>
<feature type="domain" description="Sushi" evidence="6">
    <location>
        <begin position="364"/>
        <end position="422"/>
    </location>
</feature>
<dbReference type="SMART" id="SM00032">
    <property type="entry name" value="CCP"/>
    <property type="match status" value="19"/>
</dbReference>
<feature type="disulfide bond" evidence="5">
    <location>
        <begin position="836"/>
        <end position="863"/>
    </location>
</feature>
<gene>
    <name evidence="7" type="ORF">ElyMa_006341300</name>
</gene>
<dbReference type="Gene3D" id="2.20.28.230">
    <property type="match status" value="1"/>
</dbReference>
<feature type="domain" description="Sushi" evidence="6">
    <location>
        <begin position="231"/>
        <end position="304"/>
    </location>
</feature>
<feature type="domain" description="Sushi" evidence="6">
    <location>
        <begin position="172"/>
        <end position="230"/>
    </location>
</feature>
<dbReference type="SUPFAM" id="SSF57535">
    <property type="entry name" value="Complement control module/SCR domain"/>
    <property type="match status" value="13"/>
</dbReference>
<evidence type="ECO:0000256" key="1">
    <source>
        <dbReference type="ARBA" id="ARBA00022659"/>
    </source>
</evidence>
<protein>
    <submittedName>
        <fullName evidence="7">Sushi, von Willebrand factor type A, EGF and pentraxin domain-containing protein 1-like</fullName>
    </submittedName>
</protein>
<feature type="domain" description="Sushi" evidence="6">
    <location>
        <begin position="922"/>
        <end position="983"/>
    </location>
</feature>
<feature type="domain" description="Sushi" evidence="6">
    <location>
        <begin position="990"/>
        <end position="1053"/>
    </location>
</feature>
<dbReference type="Proteomes" id="UP000762676">
    <property type="component" value="Unassembled WGS sequence"/>
</dbReference>
<feature type="domain" description="Sushi" evidence="6">
    <location>
        <begin position="687"/>
        <end position="745"/>
    </location>
</feature>
<dbReference type="PANTHER" id="PTHR19325:SF575">
    <property type="entry name" value="LOCOMOTION-RELATED PROTEIN HIKARU GENKI"/>
    <property type="match status" value="1"/>
</dbReference>
<dbReference type="PANTHER" id="PTHR19325">
    <property type="entry name" value="COMPLEMENT COMPONENT-RELATED SUSHI DOMAIN-CONTAINING"/>
    <property type="match status" value="1"/>
</dbReference>
<evidence type="ECO:0000256" key="3">
    <source>
        <dbReference type="ARBA" id="ARBA00023157"/>
    </source>
</evidence>
<feature type="disulfide bond" evidence="5">
    <location>
        <begin position="16"/>
        <end position="43"/>
    </location>
</feature>
<dbReference type="AlphaFoldDB" id="A0AAV4HJL7"/>
<feature type="domain" description="Sushi" evidence="6">
    <location>
        <begin position="807"/>
        <end position="865"/>
    </location>
</feature>
<keyword evidence="2" id="KW-0677">Repeat</keyword>